<organism evidence="3 4">
    <name type="scientific">Gossypium arboreum</name>
    <name type="common">Tree cotton</name>
    <name type="synonym">Gossypium nanking</name>
    <dbReference type="NCBI Taxonomy" id="29729"/>
    <lineage>
        <taxon>Eukaryota</taxon>
        <taxon>Viridiplantae</taxon>
        <taxon>Streptophyta</taxon>
        <taxon>Embryophyta</taxon>
        <taxon>Tracheophyta</taxon>
        <taxon>Spermatophyta</taxon>
        <taxon>Magnoliopsida</taxon>
        <taxon>eudicotyledons</taxon>
        <taxon>Gunneridae</taxon>
        <taxon>Pentapetalae</taxon>
        <taxon>rosids</taxon>
        <taxon>malvids</taxon>
        <taxon>Malvales</taxon>
        <taxon>Malvaceae</taxon>
        <taxon>Malvoideae</taxon>
        <taxon>Gossypium</taxon>
    </lineage>
</organism>
<sequence>MLSRAFTKPKRSFKEYGENSRSGSISEYDDCIVGFIDDLPLIPCENNGPSLSLKEVLRTSVSVMGENTRGLTEKVVLSNARLCTLKRFRKVIVRKSEFGRRVEKLAQVCNNCDYLVPITAYLYAKRIKLVVSDYYPMGSLADLLSGGRRGQTALNWNERVIIIESIARAISFIHGQSPETVKNMKMNVHGNIKSSNIMINIDLTARLSDYGFVQLADCVEDCDTKEKRATTHNIYCENLSQKSDVFNFGMVLLDMLGAVQDLSYMDCIVKLKESIKQGDIPFFEFHMKGKERKQALKVLEIALACTSSLPETRPSVHQILFDLTHLLKTSNIFVLLLFLLSYGKLMARLSIEDGEDEAWQRINPILGFNLEGNLNWTGRKEAGSFSGSGKDITKHDLEDNPIEGIDGRKRQRSTIQVSNVSGNSDSSETTDERSQACHQGISTAVVRHVDWMQ</sequence>
<dbReference type="InterPro" id="IPR011009">
    <property type="entry name" value="Kinase-like_dom_sf"/>
</dbReference>
<feature type="domain" description="Protein kinase" evidence="2">
    <location>
        <begin position="58"/>
        <end position="334"/>
    </location>
</feature>
<dbReference type="PANTHER" id="PTHR48007:SF55">
    <property type="entry name" value="PROTEIN KINASE DOMAIN-CONTAINING PROTEIN"/>
    <property type="match status" value="1"/>
</dbReference>
<name>A0ABR0P1X8_GOSAR</name>
<dbReference type="InterPro" id="IPR001245">
    <property type="entry name" value="Ser-Thr/Tyr_kinase_cat_dom"/>
</dbReference>
<evidence type="ECO:0000313" key="3">
    <source>
        <dbReference type="EMBL" id="KAK5812170.1"/>
    </source>
</evidence>
<evidence type="ECO:0000313" key="4">
    <source>
        <dbReference type="Proteomes" id="UP001358586"/>
    </source>
</evidence>
<feature type="compositionally biased region" description="Polar residues" evidence="1">
    <location>
        <begin position="413"/>
        <end position="427"/>
    </location>
</feature>
<reference evidence="3 4" key="1">
    <citation type="submission" date="2023-03" db="EMBL/GenBank/DDBJ databases">
        <title>WGS of Gossypium arboreum.</title>
        <authorList>
            <person name="Yu D."/>
        </authorList>
    </citation>
    <scope>NUCLEOTIDE SEQUENCE [LARGE SCALE GENOMIC DNA]</scope>
    <source>
        <tissue evidence="3">Leaf</tissue>
    </source>
</reference>
<dbReference type="PANTHER" id="PTHR48007">
    <property type="entry name" value="LEUCINE-RICH REPEAT RECEPTOR-LIKE PROTEIN KINASE PXC1"/>
    <property type="match status" value="1"/>
</dbReference>
<dbReference type="Proteomes" id="UP001358586">
    <property type="component" value="Chromosome 8"/>
</dbReference>
<evidence type="ECO:0000259" key="2">
    <source>
        <dbReference type="PROSITE" id="PS50011"/>
    </source>
</evidence>
<dbReference type="InterPro" id="IPR000719">
    <property type="entry name" value="Prot_kinase_dom"/>
</dbReference>
<keyword evidence="4" id="KW-1185">Reference proteome</keyword>
<dbReference type="Gene3D" id="1.10.510.10">
    <property type="entry name" value="Transferase(Phosphotransferase) domain 1"/>
    <property type="match status" value="1"/>
</dbReference>
<comment type="caution">
    <text evidence="3">The sequence shown here is derived from an EMBL/GenBank/DDBJ whole genome shotgun (WGS) entry which is preliminary data.</text>
</comment>
<feature type="region of interest" description="Disordered" evidence="1">
    <location>
        <begin position="385"/>
        <end position="437"/>
    </location>
</feature>
<dbReference type="SUPFAM" id="SSF56112">
    <property type="entry name" value="Protein kinase-like (PK-like)"/>
    <property type="match status" value="1"/>
</dbReference>
<dbReference type="InterPro" id="IPR046959">
    <property type="entry name" value="PRK1-6/SRF4-like"/>
</dbReference>
<protein>
    <recommendedName>
        <fullName evidence="2">Protein kinase domain-containing protein</fullName>
    </recommendedName>
</protein>
<gene>
    <name evidence="3" type="ORF">PVK06_027585</name>
</gene>
<evidence type="ECO:0000256" key="1">
    <source>
        <dbReference type="SAM" id="MobiDB-lite"/>
    </source>
</evidence>
<dbReference type="PROSITE" id="PS50011">
    <property type="entry name" value="PROTEIN_KINASE_DOM"/>
    <property type="match status" value="1"/>
</dbReference>
<accession>A0ABR0P1X8</accession>
<proteinExistence type="predicted"/>
<dbReference type="EMBL" id="JARKNE010000008">
    <property type="protein sequence ID" value="KAK5812170.1"/>
    <property type="molecule type" value="Genomic_DNA"/>
</dbReference>
<dbReference type="Pfam" id="PF07714">
    <property type="entry name" value="PK_Tyr_Ser-Thr"/>
    <property type="match status" value="1"/>
</dbReference>